<feature type="signal peptide" evidence="1">
    <location>
        <begin position="1"/>
        <end position="19"/>
    </location>
</feature>
<keyword evidence="3" id="KW-1185">Reference proteome</keyword>
<dbReference type="RefSeq" id="WP_013598502.1">
    <property type="nucleotide sequence ID" value="NC_015144.1"/>
</dbReference>
<sequence>MTRRILSLGMITLSLNAYSQVGVNTEKPTETLDVKGTIRIQELPKNQQENAIYNGDSTKKTKFTATRTVVADDNGVLGYMEDVDPVDNDGEDLNVRSVSMCSKSFTPQEIVDLRQADGGVRLKLGDYEFSWWRSSYAAWSSSEGNYFRFKKISTPYRYNSWSIAGAPHDDNGEQDNMGTPANRWSRFTRNFNETPLGYKVFQELLIIDNGDTFRFNGYMFRSQASPGNFQIRICMAVEKLVIGQGN</sequence>
<evidence type="ECO:0000313" key="2">
    <source>
        <dbReference type="EMBL" id="ADX68113.1"/>
    </source>
</evidence>
<dbReference type="EMBL" id="CP002455">
    <property type="protein sequence ID" value="ADX68113.1"/>
    <property type="molecule type" value="Genomic_DNA"/>
</dbReference>
<name>F0NYB6_WEEVC</name>
<gene>
    <name evidence="2" type="ordered locus">Weevi_1412</name>
</gene>
<protein>
    <recommendedName>
        <fullName evidence="4">Lipoprotein</fullName>
    </recommendedName>
</protein>
<dbReference type="STRING" id="865938.Weevi_1412"/>
<feature type="chain" id="PRO_5003256300" description="Lipoprotein" evidence="1">
    <location>
        <begin position="20"/>
        <end position="246"/>
    </location>
</feature>
<dbReference type="Proteomes" id="UP000008641">
    <property type="component" value="Chromosome"/>
</dbReference>
<reference evidence="3" key="2">
    <citation type="journal article" date="2011" name="Stand. Genomic Sci.">
        <title>Complete genome sequence of Weeksella virosa type strain (9751T).</title>
        <authorList>
            <person name="Lang E."/>
            <person name="Teshima H."/>
            <person name="Lucas S."/>
            <person name="Lapidus A."/>
            <person name="Hammon N."/>
            <person name="Deshpande S."/>
            <person name="Nolan M."/>
            <person name="Cheng J."/>
            <person name="Pitluck S."/>
            <person name="Liolios K."/>
            <person name="Pagani I."/>
            <person name="Mikhailova N."/>
            <person name="Ivanova N."/>
            <person name="Mavromatis K."/>
            <person name="Pati A."/>
            <person name="Tapia R."/>
            <person name="Han C."/>
            <person name="Goodwin L."/>
            <person name="Chen A."/>
            <person name="Palaniappan K."/>
            <person name="Land M."/>
            <person name="Hauser L."/>
            <person name="Chang Y."/>
            <person name="Jeffries C."/>
            <person name="Brambilla E."/>
            <person name="Kopitz M."/>
            <person name="Rohde M."/>
            <person name="Goker M."/>
            <person name="Tindall B."/>
            <person name="Detter J."/>
            <person name="Woyke T."/>
            <person name="Bristow J."/>
            <person name="Eisen J."/>
            <person name="Markowitz V."/>
            <person name="Hugenholtz P."/>
            <person name="Klenk H."/>
            <person name="Kyrpides N."/>
        </authorList>
    </citation>
    <scope>NUCLEOTIDE SEQUENCE [LARGE SCALE GENOMIC DNA]</scope>
    <source>
        <strain evidence="3">ATCC 43766 / DSM 16922 / JCM 21250 / NBRC 16016 / NCTC 11634 / CL345/78</strain>
    </source>
</reference>
<accession>F0NYB6</accession>
<organism evidence="2 3">
    <name type="scientific">Weeksella virosa (strain ATCC 43766 / DSM 16922 / JCM 21250 / CCUG 30538 / CDC 9751 / IAM 14551 / NBRC 16016 / NCTC 11634 / CL345/78)</name>
    <dbReference type="NCBI Taxonomy" id="865938"/>
    <lineage>
        <taxon>Bacteria</taxon>
        <taxon>Pseudomonadati</taxon>
        <taxon>Bacteroidota</taxon>
        <taxon>Flavobacteriia</taxon>
        <taxon>Flavobacteriales</taxon>
        <taxon>Weeksellaceae</taxon>
        <taxon>Weeksella</taxon>
    </lineage>
</organism>
<reference evidence="2 3" key="1">
    <citation type="journal article" date="2011" name="Stand. Genomic Sci.">
        <title>Complete genome sequence of Weeksella virosa type strain (9751).</title>
        <authorList>
            <person name="Lang E."/>
            <person name="Teshima H."/>
            <person name="Lucas S."/>
            <person name="Lapidus A."/>
            <person name="Hammon N."/>
            <person name="Deshpande S."/>
            <person name="Nolan M."/>
            <person name="Cheng J.F."/>
            <person name="Pitluck S."/>
            <person name="Liolios K."/>
            <person name="Pagani I."/>
            <person name="Mikhailova N."/>
            <person name="Ivanova N."/>
            <person name="Mavromatis K."/>
            <person name="Pati A."/>
            <person name="Tapia R."/>
            <person name="Han C."/>
            <person name="Goodwin L."/>
            <person name="Chen A."/>
            <person name="Palaniappan K."/>
            <person name="Land M."/>
            <person name="Hauser L."/>
            <person name="Chang Y.J."/>
            <person name="Jeffries C.D."/>
            <person name="Brambilla E.M."/>
            <person name="Kopitz M."/>
            <person name="Rohde M."/>
            <person name="Goker M."/>
            <person name="Tindall B.J."/>
            <person name="Detter J.C."/>
            <person name="Woyke T."/>
            <person name="Bristow J."/>
            <person name="Eisen J.A."/>
            <person name="Markowitz V."/>
            <person name="Hugenholtz P."/>
            <person name="Klenk H.P."/>
            <person name="Kyrpides N.C."/>
        </authorList>
    </citation>
    <scope>NUCLEOTIDE SEQUENCE [LARGE SCALE GENOMIC DNA]</scope>
    <source>
        <strain evidence="3">ATCC 43766 / DSM 16922 / JCM 21250 / NBRC 16016 / NCTC 11634 / CL345/78</strain>
    </source>
</reference>
<evidence type="ECO:0008006" key="4">
    <source>
        <dbReference type="Google" id="ProtNLM"/>
    </source>
</evidence>
<proteinExistence type="predicted"/>
<evidence type="ECO:0000256" key="1">
    <source>
        <dbReference type="SAM" id="SignalP"/>
    </source>
</evidence>
<dbReference type="HOGENOM" id="CLU_1128696_0_0_10"/>
<dbReference type="OrthoDB" id="1264562at2"/>
<evidence type="ECO:0000313" key="3">
    <source>
        <dbReference type="Proteomes" id="UP000008641"/>
    </source>
</evidence>
<dbReference type="AlphaFoldDB" id="F0NYB6"/>
<dbReference type="KEGG" id="wvi:Weevi_1412"/>
<keyword evidence="1" id="KW-0732">Signal</keyword>